<keyword evidence="2" id="KW-1185">Reference proteome</keyword>
<accession>A0A9Q1G0Z6</accession>
<dbReference type="EMBL" id="JAINUF010000003">
    <property type="protein sequence ID" value="KAJ8370930.1"/>
    <property type="molecule type" value="Genomic_DNA"/>
</dbReference>
<reference evidence="1" key="1">
    <citation type="journal article" date="2023" name="Science">
        <title>Genome structures resolve the early diversification of teleost fishes.</title>
        <authorList>
            <person name="Parey E."/>
            <person name="Louis A."/>
            <person name="Montfort J."/>
            <person name="Bouchez O."/>
            <person name="Roques C."/>
            <person name="Iampietro C."/>
            <person name="Lluch J."/>
            <person name="Castinel A."/>
            <person name="Donnadieu C."/>
            <person name="Desvignes T."/>
            <person name="Floi Bucao C."/>
            <person name="Jouanno E."/>
            <person name="Wen M."/>
            <person name="Mejri S."/>
            <person name="Dirks R."/>
            <person name="Jansen H."/>
            <person name="Henkel C."/>
            <person name="Chen W.J."/>
            <person name="Zahm M."/>
            <person name="Cabau C."/>
            <person name="Klopp C."/>
            <person name="Thompson A.W."/>
            <person name="Robinson-Rechavi M."/>
            <person name="Braasch I."/>
            <person name="Lecointre G."/>
            <person name="Bobe J."/>
            <person name="Postlethwait J.H."/>
            <person name="Berthelot C."/>
            <person name="Roest Crollius H."/>
            <person name="Guiguen Y."/>
        </authorList>
    </citation>
    <scope>NUCLEOTIDE SEQUENCE</scope>
    <source>
        <strain evidence="1">WJC10195</strain>
    </source>
</reference>
<evidence type="ECO:0000313" key="2">
    <source>
        <dbReference type="Proteomes" id="UP001152622"/>
    </source>
</evidence>
<sequence length="86" mass="9366">MVLSLEQSQPAKISFFSSTKESLGSLAHENHMLAKNWAVEDRSARLRLGLHAALRPGLACSAGREQSVDLPVCHCAHRNVLKESTA</sequence>
<evidence type="ECO:0000313" key="1">
    <source>
        <dbReference type="EMBL" id="KAJ8370930.1"/>
    </source>
</evidence>
<dbReference type="Proteomes" id="UP001152622">
    <property type="component" value="Chromosome 3"/>
</dbReference>
<gene>
    <name evidence="1" type="ORF">SKAU_G00109580</name>
</gene>
<name>A0A9Q1G0Z6_SYNKA</name>
<organism evidence="1 2">
    <name type="scientific">Synaphobranchus kaupii</name>
    <name type="common">Kaup's arrowtooth eel</name>
    <dbReference type="NCBI Taxonomy" id="118154"/>
    <lineage>
        <taxon>Eukaryota</taxon>
        <taxon>Metazoa</taxon>
        <taxon>Chordata</taxon>
        <taxon>Craniata</taxon>
        <taxon>Vertebrata</taxon>
        <taxon>Euteleostomi</taxon>
        <taxon>Actinopterygii</taxon>
        <taxon>Neopterygii</taxon>
        <taxon>Teleostei</taxon>
        <taxon>Anguilliformes</taxon>
        <taxon>Synaphobranchidae</taxon>
        <taxon>Synaphobranchus</taxon>
    </lineage>
</organism>
<protein>
    <submittedName>
        <fullName evidence="1">Uncharacterized protein</fullName>
    </submittedName>
</protein>
<dbReference type="AlphaFoldDB" id="A0A9Q1G0Z6"/>
<proteinExistence type="predicted"/>
<comment type="caution">
    <text evidence="1">The sequence shown here is derived from an EMBL/GenBank/DDBJ whole genome shotgun (WGS) entry which is preliminary data.</text>
</comment>